<name>A0A3L8SY98_CHLGU</name>
<dbReference type="AlphaFoldDB" id="A0A3L8SY98"/>
<evidence type="ECO:0000256" key="1">
    <source>
        <dbReference type="SAM" id="MobiDB-lite"/>
    </source>
</evidence>
<accession>A0A3L8SY98</accession>
<feature type="compositionally biased region" description="Polar residues" evidence="1">
    <location>
        <begin position="1"/>
        <end position="17"/>
    </location>
</feature>
<feature type="region of interest" description="Disordered" evidence="1">
    <location>
        <begin position="1"/>
        <end position="33"/>
    </location>
</feature>
<proteinExistence type="predicted"/>
<protein>
    <submittedName>
        <fullName evidence="2">Uncharacterized protein</fullName>
    </submittedName>
</protein>
<reference evidence="2 3" key="1">
    <citation type="journal article" date="2018" name="Proc. R. Soc. B">
        <title>A non-coding region near Follistatin controls head colour polymorphism in the Gouldian finch.</title>
        <authorList>
            <person name="Toomey M.B."/>
            <person name="Marques C.I."/>
            <person name="Andrade P."/>
            <person name="Araujo P.M."/>
            <person name="Sabatino S."/>
            <person name="Gazda M.A."/>
            <person name="Afonso S."/>
            <person name="Lopes R.J."/>
            <person name="Corbo J.C."/>
            <person name="Carneiro M."/>
        </authorList>
    </citation>
    <scope>NUCLEOTIDE SEQUENCE [LARGE SCALE GENOMIC DNA]</scope>
    <source>
        <strain evidence="2">Red01</strain>
        <tissue evidence="2">Muscle</tissue>
    </source>
</reference>
<sequence length="86" mass="9272">MPSNNNNNHQGTSSITSLHMLPDPSELPPPGTANRFLVLQRGALLPLHASDGIGIMRAHSAECTEVMKIENALSITPEQLLFSDEP</sequence>
<evidence type="ECO:0000313" key="2">
    <source>
        <dbReference type="EMBL" id="RLW10411.1"/>
    </source>
</evidence>
<keyword evidence="3" id="KW-1185">Reference proteome</keyword>
<dbReference type="Proteomes" id="UP000276834">
    <property type="component" value="Unassembled WGS sequence"/>
</dbReference>
<organism evidence="2 3">
    <name type="scientific">Chloebia gouldiae</name>
    <name type="common">Gouldian finch</name>
    <name type="synonym">Erythrura gouldiae</name>
    <dbReference type="NCBI Taxonomy" id="44316"/>
    <lineage>
        <taxon>Eukaryota</taxon>
        <taxon>Metazoa</taxon>
        <taxon>Chordata</taxon>
        <taxon>Craniata</taxon>
        <taxon>Vertebrata</taxon>
        <taxon>Euteleostomi</taxon>
        <taxon>Archelosauria</taxon>
        <taxon>Archosauria</taxon>
        <taxon>Dinosauria</taxon>
        <taxon>Saurischia</taxon>
        <taxon>Theropoda</taxon>
        <taxon>Coelurosauria</taxon>
        <taxon>Aves</taxon>
        <taxon>Neognathae</taxon>
        <taxon>Neoaves</taxon>
        <taxon>Telluraves</taxon>
        <taxon>Australaves</taxon>
        <taxon>Passeriformes</taxon>
        <taxon>Passeroidea</taxon>
        <taxon>Passeridae</taxon>
        <taxon>Chloebia</taxon>
    </lineage>
</organism>
<comment type="caution">
    <text evidence="2">The sequence shown here is derived from an EMBL/GenBank/DDBJ whole genome shotgun (WGS) entry which is preliminary data.</text>
</comment>
<dbReference type="EMBL" id="QUSF01000004">
    <property type="protein sequence ID" value="RLW10411.1"/>
    <property type="molecule type" value="Genomic_DNA"/>
</dbReference>
<evidence type="ECO:0000313" key="3">
    <source>
        <dbReference type="Proteomes" id="UP000276834"/>
    </source>
</evidence>
<gene>
    <name evidence="2" type="ORF">DV515_00002308</name>
</gene>